<dbReference type="InterPro" id="IPR016024">
    <property type="entry name" value="ARM-type_fold"/>
</dbReference>
<dbReference type="InterPro" id="IPR046769">
    <property type="entry name" value="DOCKER_Lobe_A"/>
</dbReference>
<dbReference type="GO" id="GO:0005085">
    <property type="term" value="F:guanyl-nucleotide exchange factor activity"/>
    <property type="evidence" value="ECO:0007669"/>
    <property type="project" value="UniProtKB-KW"/>
</dbReference>
<dbReference type="GO" id="GO:0005737">
    <property type="term" value="C:cytoplasm"/>
    <property type="evidence" value="ECO:0007669"/>
    <property type="project" value="UniProtKB-SubCell"/>
</dbReference>
<dbReference type="InterPro" id="IPR046773">
    <property type="entry name" value="DOCKER_Lobe_C"/>
</dbReference>
<dbReference type="InterPro" id="IPR043162">
    <property type="entry name" value="DOCK_C_lobe_C"/>
</dbReference>
<evidence type="ECO:0000313" key="10">
    <source>
        <dbReference type="Proteomes" id="UP000005207"/>
    </source>
</evidence>
<dbReference type="Ensembl" id="ENSONIT00000039032.1">
    <property type="protein sequence ID" value="ENSONIP00000044343.1"/>
    <property type="gene ID" value="ENSONIG00000004998.2"/>
</dbReference>
<dbReference type="InterPro" id="IPR056372">
    <property type="entry name" value="TPR_DOCK"/>
</dbReference>
<dbReference type="GO" id="GO:0007264">
    <property type="term" value="P:small GTPase-mediated signal transduction"/>
    <property type="evidence" value="ECO:0007669"/>
    <property type="project" value="InterPro"/>
</dbReference>
<dbReference type="Gene3D" id="2.60.40.150">
    <property type="entry name" value="C2 domain"/>
    <property type="match status" value="1"/>
</dbReference>
<feature type="region of interest" description="Disordered" evidence="6">
    <location>
        <begin position="534"/>
        <end position="561"/>
    </location>
</feature>
<evidence type="ECO:0000259" key="8">
    <source>
        <dbReference type="PROSITE" id="PS51651"/>
    </source>
</evidence>
<dbReference type="InterPro" id="IPR032376">
    <property type="entry name" value="DOCK_N"/>
</dbReference>
<dbReference type="GO" id="GO:0031267">
    <property type="term" value="F:small GTPase binding"/>
    <property type="evidence" value="ECO:0007669"/>
    <property type="project" value="TreeGrafter"/>
</dbReference>
<dbReference type="InterPro" id="IPR027007">
    <property type="entry name" value="C2_DOCK-type_domain"/>
</dbReference>
<keyword evidence="4" id="KW-0344">Guanine-nucleotide releasing factor</keyword>
<dbReference type="Proteomes" id="UP000005207">
    <property type="component" value="Linkage group LG2"/>
</dbReference>
<dbReference type="GO" id="GO:0007520">
    <property type="term" value="P:myoblast fusion"/>
    <property type="evidence" value="ECO:0007669"/>
    <property type="project" value="TreeGrafter"/>
</dbReference>
<comment type="similarity">
    <text evidence="5">Belongs to the DOCK family.</text>
</comment>
<sequence>MPLCLSGWYRGYLSRNKGVFPVSFVQVKEVIIEKRGYEVVMSAEMPLVKEVTTTLREWGSIWKQLFVANKEARVKQVQRLMWELMEWRSQLLSGTLPSDEFKELKQKVTSKIDYGNKILELDQVVRDDDGNILEPERASVISLFRAHEEATAKIGERIKEEQSNIQTDHSGISARIQSSPTHSLYVFVRNFVCRIGEDSELFMSLYDPNKQTIISENYLVRWGSKGFPKEIDMLNNLKVVFTDLGNKDLSREKIYLICQIVRVGRMDLKEANNKKFTQGLRRPFGVAVMDISDIIKGKIECDEEKQYFIPFFPYVLVVAENDFLHTLLNKVTTSRGDSGGQGLWVTMKALVGDIVQIRKEYPHLVDRSTVVARKLGFPEIIMPGDVRNDIYLTLQGGDFDKYNKTTQKNVEVIMWVCDEEGKNSICLGAGDKAVSEYRSVIYYQVKQPRWMETFKVCVQEITYCQIHLRFMFRHRSSQESKDKSEKNFAMAFVRLMKEDGTVLQDGLHELVVFKGDSKRMEDVNCYLNLASTRNHHSDPHKMSTLSRSSSSVSGGGGGLSVSSRDSFTISTLVCSTKLTQNVGLLGLLKWRTRPELLKENLEKLKIIDGEEVVKFLQDTLDALFNIMMEHSQTDDYDILVFDALIYIIGLIADRKFQHFNTVLEAYIKQHFSATLAYKKLMSVLKRYLDVSSRGEQCEPILRTLKALEYIFKFIVRSQCRDVLLPLMLRELSGALITMADGPHDERKNSLELLNNILEVLSRNNVVRHNHSSIFSFVSCSSCLLLLQDFLMESFLLFKDLIGKHVYPSDWMAMIMVQNRVFLRAINTYADTMKEKFLNNDDFEVQLWNNYFHLAVAFITQESLQLQHFSPTKRNKILAKYGDMRRLIGFAIRDIWYKLGSHKICFIPGMVGPILEMTLIPEEELRRATIPIFFDMITCEHARFGNFSKFENEIILKLDHEVEGGGGDERYMQLLETILLDCAAEKHTLRPQVQHFVSLVKGLLIRLLDYRTVMSDDSRNNRMSCTVNLLVSPTFSEISWYLYKLRDLHLECENYTEAAYTLLLHSRLLKWSDDMCSQFEFHGSQTQRQLKETLYDTIIDYFDKGKMWEEAITLCKELAEQYENEIFDYELLSKRLFYENIMKILRPKPDYFAVGYYGQGYPPFLRNKVFIHRGKEYERREDFQNQLMSQFPSAVRLNTTTMPGDDIKNSPLQYIQCFTVQPVLEIPPRLKNKPVPDQIINFYKSNYVQRFHYSRPVRKGPVDPNNEFASMWIERTTFTTVYKLPGILRWFEATDMKHTTLSPLENAIETMESTNEKILTMINQYQSDWSLPINPLSMLLNGIVDPAVMGGFAKYEKAFFTEEYTQQHQEDRDKLLRLKDLIAWQIPLLGGGISLHGKRVTDDLRPFHERMEECFKQLKKKVEKEYGARELPDMDERKSTRPRSMLRSFRQSVISISSLQGSECGTPTKTHPDR</sequence>
<dbReference type="Pfam" id="PF16172">
    <property type="entry name" value="DOCK_N"/>
    <property type="match status" value="1"/>
</dbReference>
<dbReference type="InterPro" id="IPR043161">
    <property type="entry name" value="DOCK_C_lobe_A"/>
</dbReference>
<evidence type="ECO:0000256" key="2">
    <source>
        <dbReference type="ARBA" id="ARBA00022490"/>
    </source>
</evidence>
<comment type="subcellular location">
    <subcellularLocation>
        <location evidence="1">Cytoplasm</location>
    </subcellularLocation>
</comment>
<proteinExistence type="inferred from homology"/>
<organism evidence="9 10">
    <name type="scientific">Oreochromis niloticus</name>
    <name type="common">Nile tilapia</name>
    <name type="synonym">Tilapia nilotica</name>
    <dbReference type="NCBI Taxonomy" id="8128"/>
    <lineage>
        <taxon>Eukaryota</taxon>
        <taxon>Metazoa</taxon>
        <taxon>Chordata</taxon>
        <taxon>Craniata</taxon>
        <taxon>Vertebrata</taxon>
        <taxon>Euteleostomi</taxon>
        <taxon>Actinopterygii</taxon>
        <taxon>Neopterygii</taxon>
        <taxon>Teleostei</taxon>
        <taxon>Neoteleostei</taxon>
        <taxon>Acanthomorphata</taxon>
        <taxon>Ovalentaria</taxon>
        <taxon>Cichlomorphae</taxon>
        <taxon>Cichliformes</taxon>
        <taxon>Cichlidae</taxon>
        <taxon>African cichlids</taxon>
        <taxon>Pseudocrenilabrinae</taxon>
        <taxon>Oreochromini</taxon>
        <taxon>Oreochromis</taxon>
    </lineage>
</organism>
<dbReference type="PANTHER" id="PTHR45653:SF6">
    <property type="entry name" value="DEDICATOR OF CYTOKINESIS PROTEIN 2"/>
    <property type="match status" value="1"/>
</dbReference>
<evidence type="ECO:0000256" key="6">
    <source>
        <dbReference type="SAM" id="MobiDB-lite"/>
    </source>
</evidence>
<dbReference type="PANTHER" id="PTHR45653">
    <property type="entry name" value="DEDICATOR OF CYTOKINESIS"/>
    <property type="match status" value="1"/>
</dbReference>
<evidence type="ECO:0000256" key="4">
    <source>
        <dbReference type="ARBA" id="ARBA00022658"/>
    </source>
</evidence>
<dbReference type="FunFam" id="1.20.1270.350:FF:000001">
    <property type="entry name" value="dedicator of cytokinesis protein 4"/>
    <property type="match status" value="1"/>
</dbReference>
<dbReference type="Pfam" id="PF20421">
    <property type="entry name" value="DHR-2_Lobe_C"/>
    <property type="match status" value="1"/>
</dbReference>
<dbReference type="SUPFAM" id="SSF48371">
    <property type="entry name" value="ARM repeat"/>
    <property type="match status" value="1"/>
</dbReference>
<accession>A0A669C983</accession>
<keyword evidence="3" id="KW-0597">Phosphoprotein</keyword>
<dbReference type="InterPro" id="IPR035892">
    <property type="entry name" value="C2_domain_sf"/>
</dbReference>
<dbReference type="Pfam" id="PF20422">
    <property type="entry name" value="DHR-2_Lobe_B"/>
    <property type="match status" value="1"/>
</dbReference>
<keyword evidence="10" id="KW-1185">Reference proteome</keyword>
<dbReference type="InterPro" id="IPR042455">
    <property type="entry name" value="DOCK_N_sub1"/>
</dbReference>
<dbReference type="FunFam" id="1.20.58.740:FF:000004">
    <property type="entry name" value="Dedicator of cytokinesis protein 1"/>
    <property type="match status" value="1"/>
</dbReference>
<evidence type="ECO:0000256" key="5">
    <source>
        <dbReference type="PROSITE-ProRule" id="PRU00983"/>
    </source>
</evidence>
<reference evidence="9" key="3">
    <citation type="submission" date="2025-09" db="UniProtKB">
        <authorList>
            <consortium name="Ensembl"/>
        </authorList>
    </citation>
    <scope>IDENTIFICATION</scope>
</reference>
<evidence type="ECO:0000256" key="3">
    <source>
        <dbReference type="ARBA" id="ARBA00022553"/>
    </source>
</evidence>
<evidence type="ECO:0000313" key="9">
    <source>
        <dbReference type="Ensembl" id="ENSONIP00000044343.1"/>
    </source>
</evidence>
<reference evidence="9" key="2">
    <citation type="submission" date="2025-08" db="UniProtKB">
        <authorList>
            <consortium name="Ensembl"/>
        </authorList>
    </citation>
    <scope>IDENTIFICATION</scope>
</reference>
<dbReference type="Gene3D" id="1.20.1270.350">
    <property type="entry name" value="Dedicator of cytokinesis N-terminal subdomain"/>
    <property type="match status" value="1"/>
</dbReference>
<dbReference type="GO" id="GO:0005886">
    <property type="term" value="C:plasma membrane"/>
    <property type="evidence" value="ECO:0007669"/>
    <property type="project" value="TreeGrafter"/>
</dbReference>
<evidence type="ECO:0000259" key="7">
    <source>
        <dbReference type="PROSITE" id="PS51650"/>
    </source>
</evidence>
<name>A0A669C983_ORENI</name>
<feature type="domain" description="DOCKER" evidence="8">
    <location>
        <begin position="1028"/>
        <end position="1430"/>
    </location>
</feature>
<dbReference type="GO" id="GO:0016477">
    <property type="term" value="P:cell migration"/>
    <property type="evidence" value="ECO:0007669"/>
    <property type="project" value="TreeGrafter"/>
</dbReference>
<dbReference type="Pfam" id="PF14429">
    <property type="entry name" value="DOCK-C2"/>
    <property type="match status" value="1"/>
</dbReference>
<dbReference type="GeneTree" id="ENSGT00940000154903"/>
<dbReference type="Pfam" id="PF23554">
    <property type="entry name" value="TPR_DOCK"/>
    <property type="match status" value="2"/>
</dbReference>
<dbReference type="InterPro" id="IPR027357">
    <property type="entry name" value="DOCKER_dom"/>
</dbReference>
<gene>
    <name evidence="9" type="primary">DOCK2</name>
</gene>
<dbReference type="Pfam" id="PF06920">
    <property type="entry name" value="DHR-2_Lobe_A"/>
    <property type="match status" value="1"/>
</dbReference>
<dbReference type="PROSITE" id="PS51651">
    <property type="entry name" value="DOCKER"/>
    <property type="match status" value="1"/>
</dbReference>
<dbReference type="InterPro" id="IPR026791">
    <property type="entry name" value="DOCK"/>
</dbReference>
<reference evidence="10" key="1">
    <citation type="submission" date="2012-01" db="EMBL/GenBank/DDBJ databases">
        <title>The Genome Sequence of Oreochromis niloticus (Nile Tilapia).</title>
        <authorList>
            <consortium name="Broad Institute Genome Assembly Team"/>
            <consortium name="Broad Institute Sequencing Platform"/>
            <person name="Di Palma F."/>
            <person name="Johnson J."/>
            <person name="Lander E.S."/>
            <person name="Lindblad-Toh K."/>
        </authorList>
    </citation>
    <scope>NUCLEOTIDE SEQUENCE [LARGE SCALE GENOMIC DNA]</scope>
</reference>
<protein>
    <submittedName>
        <fullName evidence="9">Dedicator of cytokinesis 2</fullName>
    </submittedName>
</protein>
<feature type="domain" description="C2 DOCK-type" evidence="7">
    <location>
        <begin position="387"/>
        <end position="574"/>
    </location>
</feature>
<evidence type="ECO:0000256" key="1">
    <source>
        <dbReference type="ARBA" id="ARBA00004496"/>
    </source>
</evidence>
<dbReference type="Gene3D" id="1.20.58.740">
    <property type="match status" value="1"/>
</dbReference>
<dbReference type="InterPro" id="IPR046770">
    <property type="entry name" value="DOCKER_Lobe_B"/>
</dbReference>
<dbReference type="PROSITE" id="PS51650">
    <property type="entry name" value="C2_DOCK"/>
    <property type="match status" value="1"/>
</dbReference>
<keyword evidence="2" id="KW-0963">Cytoplasm</keyword>
<dbReference type="Gene3D" id="1.25.40.410">
    <property type="match status" value="1"/>
</dbReference>